<dbReference type="PROSITE" id="PS51373">
    <property type="entry name" value="HIPIP"/>
    <property type="match status" value="1"/>
</dbReference>
<comment type="similarity">
    <text evidence="7">Belongs to the high-potential iron-sulfur protein (HiPIP) family.</text>
</comment>
<evidence type="ECO:0000256" key="3">
    <source>
        <dbReference type="ARBA" id="ARBA00022723"/>
    </source>
</evidence>
<dbReference type="Gene3D" id="4.10.490.10">
    <property type="entry name" value="High potential iron-sulphur protein"/>
    <property type="match status" value="1"/>
</dbReference>
<dbReference type="Proteomes" id="UP001325479">
    <property type="component" value="Chromosome"/>
</dbReference>
<evidence type="ECO:0000256" key="5">
    <source>
        <dbReference type="ARBA" id="ARBA00023004"/>
    </source>
</evidence>
<reference evidence="10 11" key="1">
    <citation type="submission" date="2023-12" db="EMBL/GenBank/DDBJ databases">
        <title>Genome sequencing and assembly of bacterial species from a model synthetic community.</title>
        <authorList>
            <person name="Hogle S.L."/>
        </authorList>
    </citation>
    <scope>NUCLEOTIDE SEQUENCE [LARGE SCALE GENOMIC DNA]</scope>
    <source>
        <strain evidence="10 11">HAMBI 2494</strain>
    </source>
</reference>
<dbReference type="InterPro" id="IPR036369">
    <property type="entry name" value="HIPIP_sf"/>
</dbReference>
<protein>
    <recommendedName>
        <fullName evidence="7">High-potential iron-sulfur protein</fullName>
        <shortName evidence="7">HiPIP</shortName>
    </recommendedName>
</protein>
<feature type="signal peptide" evidence="8">
    <location>
        <begin position="1"/>
        <end position="31"/>
    </location>
</feature>
<name>A0ABZ0WMR7_9BURK</name>
<keyword evidence="8" id="KW-0732">Signal</keyword>
<keyword evidence="6 7" id="KW-0411">Iron-sulfur</keyword>
<evidence type="ECO:0000313" key="11">
    <source>
        <dbReference type="Proteomes" id="UP001325479"/>
    </source>
</evidence>
<dbReference type="InterPro" id="IPR006311">
    <property type="entry name" value="TAT_signal"/>
</dbReference>
<evidence type="ECO:0000259" key="9">
    <source>
        <dbReference type="PROSITE" id="PS51373"/>
    </source>
</evidence>
<sequence>MKTSRRQFLGHVMVVSAGVAPALLLSRNALAADEKVSESDPTAKSLGYVEDAARADKARFPIYAAGQSCGTCSLFQGKSGDAWGSCVLFGTKLVASGGWCSSYTNS</sequence>
<dbReference type="Pfam" id="PF01355">
    <property type="entry name" value="HIPIP"/>
    <property type="match status" value="1"/>
</dbReference>
<keyword evidence="2 7" id="KW-0004">4Fe-4S</keyword>
<dbReference type="InterPro" id="IPR000170">
    <property type="entry name" value="High_potential_FeS_prot"/>
</dbReference>
<evidence type="ECO:0000256" key="6">
    <source>
        <dbReference type="ARBA" id="ARBA00023014"/>
    </source>
</evidence>
<dbReference type="EMBL" id="CP139965">
    <property type="protein sequence ID" value="WQD78619.1"/>
    <property type="molecule type" value="Genomic_DNA"/>
</dbReference>
<keyword evidence="5 7" id="KW-0408">Iron</keyword>
<keyword evidence="1 7" id="KW-0813">Transport</keyword>
<keyword evidence="3 7" id="KW-0479">Metal-binding</keyword>
<evidence type="ECO:0000256" key="7">
    <source>
        <dbReference type="RuleBase" id="RU000620"/>
    </source>
</evidence>
<organism evidence="10 11">
    <name type="scientific">Paraburkholderia kururiensis</name>
    <dbReference type="NCBI Taxonomy" id="984307"/>
    <lineage>
        <taxon>Bacteria</taxon>
        <taxon>Pseudomonadati</taxon>
        <taxon>Pseudomonadota</taxon>
        <taxon>Betaproteobacteria</taxon>
        <taxon>Burkholderiales</taxon>
        <taxon>Burkholderiaceae</taxon>
        <taxon>Paraburkholderia</taxon>
    </lineage>
</organism>
<feature type="chain" id="PRO_5045388105" description="High-potential iron-sulfur protein" evidence="8">
    <location>
        <begin position="32"/>
        <end position="106"/>
    </location>
</feature>
<comment type="function">
    <text evidence="7">Specific class of high-redox-potential 4Fe-4S ferredoxins. Functions in anaerobic electron transport in most purple and in some other photosynthetic bacteria and in at least one genus (Paracoccus) of halophilic, denitrifying bacteria.</text>
</comment>
<accession>A0ABZ0WMR7</accession>
<dbReference type="SUPFAM" id="SSF57652">
    <property type="entry name" value="HIPIP (high potential iron protein)"/>
    <property type="match status" value="1"/>
</dbReference>
<dbReference type="PROSITE" id="PS51318">
    <property type="entry name" value="TAT"/>
    <property type="match status" value="1"/>
</dbReference>
<evidence type="ECO:0000256" key="8">
    <source>
        <dbReference type="SAM" id="SignalP"/>
    </source>
</evidence>
<comment type="subunit">
    <text evidence="7">Homodimer.</text>
</comment>
<feature type="domain" description="High potential iron-sulfur proteins family profile" evidence="9">
    <location>
        <begin position="30"/>
        <end position="106"/>
    </location>
</feature>
<evidence type="ECO:0000313" key="10">
    <source>
        <dbReference type="EMBL" id="WQD78619.1"/>
    </source>
</evidence>
<dbReference type="RefSeq" id="WP_114809729.1">
    <property type="nucleotide sequence ID" value="NZ_CP139965.1"/>
</dbReference>
<gene>
    <name evidence="10" type="ORF">U0042_02615</name>
</gene>
<evidence type="ECO:0000256" key="4">
    <source>
        <dbReference type="ARBA" id="ARBA00022982"/>
    </source>
</evidence>
<keyword evidence="4 7" id="KW-0249">Electron transport</keyword>
<proteinExistence type="inferred from homology"/>
<evidence type="ECO:0000256" key="2">
    <source>
        <dbReference type="ARBA" id="ARBA00022485"/>
    </source>
</evidence>
<keyword evidence="11" id="KW-1185">Reference proteome</keyword>
<evidence type="ECO:0000256" key="1">
    <source>
        <dbReference type="ARBA" id="ARBA00022448"/>
    </source>
</evidence>